<keyword evidence="5" id="KW-1185">Reference proteome</keyword>
<feature type="compositionally biased region" description="Pro residues" evidence="1">
    <location>
        <begin position="116"/>
        <end position="168"/>
    </location>
</feature>
<evidence type="ECO:0000256" key="2">
    <source>
        <dbReference type="SAM" id="SignalP"/>
    </source>
</evidence>
<proteinExistence type="predicted"/>
<dbReference type="InterPro" id="IPR003677">
    <property type="entry name" value="ANIS5_cation-bd"/>
</dbReference>
<name>A0AAD4N2S3_9BILA</name>
<keyword evidence="2" id="KW-0732">Signal</keyword>
<evidence type="ECO:0000313" key="5">
    <source>
        <dbReference type="Proteomes" id="UP001201812"/>
    </source>
</evidence>
<feature type="compositionally biased region" description="Basic and acidic residues" evidence="1">
    <location>
        <begin position="49"/>
        <end position="80"/>
    </location>
</feature>
<gene>
    <name evidence="4" type="ORF">DdX_10567</name>
</gene>
<protein>
    <submittedName>
        <fullName evidence="4">Surface protein bspA-like</fullName>
    </submittedName>
</protein>
<comment type="caution">
    <text evidence="4">The sequence shown here is derived from an EMBL/GenBank/DDBJ whole genome shotgun (WGS) entry which is preliminary data.</text>
</comment>
<dbReference type="AlphaFoldDB" id="A0AAD4N2S3"/>
<dbReference type="EMBL" id="JAKKPZ010000024">
    <property type="protein sequence ID" value="KAI1710865.1"/>
    <property type="molecule type" value="Genomic_DNA"/>
</dbReference>
<dbReference type="Pfam" id="PF02520">
    <property type="entry name" value="ANIS5_cation-bd"/>
    <property type="match status" value="1"/>
</dbReference>
<dbReference type="PRINTS" id="PR01217">
    <property type="entry name" value="PRICHEXTENSN"/>
</dbReference>
<evidence type="ECO:0000259" key="3">
    <source>
        <dbReference type="Pfam" id="PF02520"/>
    </source>
</evidence>
<accession>A0AAD4N2S3</accession>
<sequence length="674" mass="77774">MRILIATLLVSLFFADISFARNRFHFDDKTTRDDSWPQRFQFDDEGEIAEPKPSHHSRLDSAEGEPRSDRPPHHPHRPDSGPEFDEDDQPFEPQPHHRSRFDEEDISDELQRPRPPRPPHPPGPGPHPHPPGPRPGPPGPQSGPPSPHPWPPGPHPGPPGPHPWPPGPHPGPPGPHPCPPGPHPGPPCPRPPYPRPEPPGRHRRCPRPCPPPQPFRFLRELNHRNLRIYLHIRFNTTMTKAQIKSTIEDWLKTLSKEAQTDYATWRGNLTQWKQEFDDRVKANLSIAATQLYNEIQTIVEDEDLTHPETCREIDDMVLNSTIRTWTELDHATHKAMCNCHPGNESEEESREMRPMLEHPHEPTPDPAMIPIGLSPCELFVEPSIELEPEFENRPKLFHEGHSQEHDFGDVSPSLGWQSPFTLSQEGDPTNYVNVDKFCNTPHEYQEPLQFPGWEWYNDDPDDLGLNKENQHRMVIPTHNLNCNLENYPAFFDCYFDYLGVPEQNRSESCEKVGSHLKDISLRPIYKFVQYLTQCNLNTNDCKGTNQDYSLAHQPEPTDKPTIKVTNKKGKLKVLWQDYYWNTIVASKDSKRLIIYIARHDKLKGIQFIKAVQEDNKMLICGQEFHGSRFAAFARNNRIEDTNCLNFTYKFKWWKDTSSESTFKSGEEPSIIYEK</sequence>
<dbReference type="Proteomes" id="UP001201812">
    <property type="component" value="Unassembled WGS sequence"/>
</dbReference>
<feature type="region of interest" description="Disordered" evidence="1">
    <location>
        <begin position="28"/>
        <end position="168"/>
    </location>
</feature>
<evidence type="ECO:0000313" key="4">
    <source>
        <dbReference type="EMBL" id="KAI1710865.1"/>
    </source>
</evidence>
<organism evidence="4 5">
    <name type="scientific">Ditylenchus destructor</name>
    <dbReference type="NCBI Taxonomy" id="166010"/>
    <lineage>
        <taxon>Eukaryota</taxon>
        <taxon>Metazoa</taxon>
        <taxon>Ecdysozoa</taxon>
        <taxon>Nematoda</taxon>
        <taxon>Chromadorea</taxon>
        <taxon>Rhabditida</taxon>
        <taxon>Tylenchina</taxon>
        <taxon>Tylenchomorpha</taxon>
        <taxon>Sphaerularioidea</taxon>
        <taxon>Anguinidae</taxon>
        <taxon>Anguininae</taxon>
        <taxon>Ditylenchus</taxon>
    </lineage>
</organism>
<reference evidence="4" key="1">
    <citation type="submission" date="2022-01" db="EMBL/GenBank/DDBJ databases">
        <title>Genome Sequence Resource for Two Populations of Ditylenchus destructor, the Migratory Endoparasitic Phytonematode.</title>
        <authorList>
            <person name="Zhang H."/>
            <person name="Lin R."/>
            <person name="Xie B."/>
        </authorList>
    </citation>
    <scope>NUCLEOTIDE SEQUENCE</scope>
    <source>
        <strain evidence="4">BazhouSP</strain>
    </source>
</reference>
<evidence type="ECO:0000256" key="1">
    <source>
        <dbReference type="SAM" id="MobiDB-lite"/>
    </source>
</evidence>
<feature type="domain" description="SXP/RAL-2 family protein Ani s 5-like cation-binding" evidence="3">
    <location>
        <begin position="229"/>
        <end position="316"/>
    </location>
</feature>
<feature type="signal peptide" evidence="2">
    <location>
        <begin position="1"/>
        <end position="20"/>
    </location>
</feature>
<feature type="chain" id="PRO_5042126334" evidence="2">
    <location>
        <begin position="21"/>
        <end position="674"/>
    </location>
</feature>